<keyword evidence="2" id="KW-1185">Reference proteome</keyword>
<protein>
    <submittedName>
        <fullName evidence="1">Uncharacterized protein</fullName>
    </submittedName>
</protein>
<comment type="caution">
    <text evidence="1">The sequence shown here is derived from an EMBL/GenBank/DDBJ whole genome shotgun (WGS) entry which is preliminary data.</text>
</comment>
<evidence type="ECO:0000313" key="1">
    <source>
        <dbReference type="EMBL" id="KAJ9049691.1"/>
    </source>
</evidence>
<proteinExistence type="predicted"/>
<dbReference type="Proteomes" id="UP001165960">
    <property type="component" value="Unassembled WGS sequence"/>
</dbReference>
<sequence>MRFSVLLYIASVASATPSAAKIAISNPISGVVWKTGSQAFISWVSTEEKETDNIIITFTLVKGEPTNLQPIEQLGAAPGKQKTLNFTLSSEIEQGTDYSIKYDAGVAGINFSHYFTIDGTAPKPKPTTISDAPSERPSSSSTPTTSAKPKSTSISSSSGIVTANLSLLTFLAYFL</sequence>
<accession>A0ACC2RI26</accession>
<reference evidence="1" key="1">
    <citation type="submission" date="2022-04" db="EMBL/GenBank/DDBJ databases">
        <title>Genome of the entomopathogenic fungus Entomophthora muscae.</title>
        <authorList>
            <person name="Elya C."/>
            <person name="Lovett B.R."/>
            <person name="Lee E."/>
            <person name="Macias A.M."/>
            <person name="Hajek A.E."/>
            <person name="De Bivort B.L."/>
            <person name="Kasson M.T."/>
            <person name="De Fine Licht H.H."/>
            <person name="Stajich J.E."/>
        </authorList>
    </citation>
    <scope>NUCLEOTIDE SEQUENCE</scope>
    <source>
        <strain evidence="1">Berkeley</strain>
    </source>
</reference>
<dbReference type="EMBL" id="QTSX02007207">
    <property type="protein sequence ID" value="KAJ9049691.1"/>
    <property type="molecule type" value="Genomic_DNA"/>
</dbReference>
<organism evidence="1 2">
    <name type="scientific">Entomophthora muscae</name>
    <dbReference type="NCBI Taxonomy" id="34485"/>
    <lineage>
        <taxon>Eukaryota</taxon>
        <taxon>Fungi</taxon>
        <taxon>Fungi incertae sedis</taxon>
        <taxon>Zoopagomycota</taxon>
        <taxon>Entomophthoromycotina</taxon>
        <taxon>Entomophthoromycetes</taxon>
        <taxon>Entomophthorales</taxon>
        <taxon>Entomophthoraceae</taxon>
        <taxon>Entomophthora</taxon>
    </lineage>
</organism>
<gene>
    <name evidence="1" type="ORF">DSO57_1021839</name>
</gene>
<name>A0ACC2RI26_9FUNG</name>
<evidence type="ECO:0000313" key="2">
    <source>
        <dbReference type="Proteomes" id="UP001165960"/>
    </source>
</evidence>